<evidence type="ECO:0000313" key="8">
    <source>
        <dbReference type="Proteomes" id="UP001177003"/>
    </source>
</evidence>
<dbReference type="PANTHER" id="PTHR32370">
    <property type="entry name" value="OS12G0117600 PROTEIN"/>
    <property type="match status" value="1"/>
</dbReference>
<keyword evidence="8" id="KW-1185">Reference proteome</keyword>
<protein>
    <recommendedName>
        <fullName evidence="9">Root phototropism protein 2</fullName>
    </recommendedName>
</protein>
<proteinExistence type="inferred from homology"/>
<dbReference type="Pfam" id="PF03000">
    <property type="entry name" value="NPH3"/>
    <property type="match status" value="1"/>
</dbReference>
<feature type="compositionally biased region" description="Basic residues" evidence="4">
    <location>
        <begin position="563"/>
        <end position="572"/>
    </location>
</feature>
<dbReference type="SMART" id="SM00225">
    <property type="entry name" value="BTB"/>
    <property type="match status" value="1"/>
</dbReference>
<dbReference type="InterPro" id="IPR027356">
    <property type="entry name" value="NPH3_dom"/>
</dbReference>
<dbReference type="EMBL" id="OX465084">
    <property type="protein sequence ID" value="CAI9298574.1"/>
    <property type="molecule type" value="Genomic_DNA"/>
</dbReference>
<dbReference type="SUPFAM" id="SSF54695">
    <property type="entry name" value="POZ domain"/>
    <property type="match status" value="1"/>
</dbReference>
<evidence type="ECO:0000256" key="4">
    <source>
        <dbReference type="SAM" id="MobiDB-lite"/>
    </source>
</evidence>
<dbReference type="Gene3D" id="3.30.710.10">
    <property type="entry name" value="Potassium Channel Kv1.1, Chain A"/>
    <property type="match status" value="1"/>
</dbReference>
<dbReference type="InterPro" id="IPR043454">
    <property type="entry name" value="NPH3/RPT2-like"/>
</dbReference>
<feature type="region of interest" description="Disordered" evidence="4">
    <location>
        <begin position="545"/>
        <end position="572"/>
    </location>
</feature>
<evidence type="ECO:0000256" key="1">
    <source>
        <dbReference type="ARBA" id="ARBA00004906"/>
    </source>
</evidence>
<feature type="domain" description="BTB" evidence="5">
    <location>
        <begin position="29"/>
        <end position="97"/>
    </location>
</feature>
<dbReference type="PROSITE" id="PS51649">
    <property type="entry name" value="NPH3"/>
    <property type="match status" value="1"/>
</dbReference>
<evidence type="ECO:0000259" key="5">
    <source>
        <dbReference type="PROSITE" id="PS50097"/>
    </source>
</evidence>
<comment type="pathway">
    <text evidence="1">Protein modification; protein ubiquitination.</text>
</comment>
<dbReference type="Pfam" id="PF00651">
    <property type="entry name" value="BTB"/>
    <property type="match status" value="1"/>
</dbReference>
<gene>
    <name evidence="7" type="ORF">LSALG_LOCUS37330</name>
</gene>
<dbReference type="AlphaFoldDB" id="A0AA35ZTF6"/>
<comment type="similarity">
    <text evidence="3">Belongs to the NPH3 family.</text>
</comment>
<evidence type="ECO:0000256" key="2">
    <source>
        <dbReference type="ARBA" id="ARBA00022786"/>
    </source>
</evidence>
<dbReference type="InterPro" id="IPR000210">
    <property type="entry name" value="BTB/POZ_dom"/>
</dbReference>
<sequence>MATQVKNTDRLSLDTNTTEKGVLSEDIPTDIMVHVGEVKFPLHKFMLVAKSNYIRSLVVESGVPDLEMIDLSNIPGGAEIFEKVARFCYGVNFEITVNNVAALHCAAEYLEMNDHGNLASRTYAFLAKVALTRLCGAITVLKSCEDLLPIAEKLNIVNQCVEVASAKACDEAYFPSRSPPNWWTEELSIVGINFFQKIIHSMKSRGAKALIIAGAIITYAKRTLPDLVRYHSIAAVKSPISDHSSVSRIKQRNLLESIVALFPIENQQAVFSINFLCCLLRTAIFLEANVDCKKQLEKRISVILDQATIDDLLDLSYTFDRERLCDMESVRRIVTGFVEKEKSVVVFNSGDFGESPSPAMLRVAKIIDAYLAEIAKATELSISKFNGIANLMPKNAREVDDDLYCAIDRYLKSHPNLDEIEREKVCSTMDPLKLSTEARTHASQNKRLPLQIVLHTVYYDQLQIRGDIDGQSTPGAQSMRCQVQADVALAKENETLRSELLTMKMYISDLQKNQVEATSSKTKKMKKPTIFSSVSKTLGKLINPFKSGSKDTSNIDDGIDHVKPRRRRFSMS</sequence>
<dbReference type="PROSITE" id="PS50097">
    <property type="entry name" value="BTB"/>
    <property type="match status" value="1"/>
</dbReference>
<evidence type="ECO:0008006" key="9">
    <source>
        <dbReference type="Google" id="ProtNLM"/>
    </source>
</evidence>
<evidence type="ECO:0000259" key="6">
    <source>
        <dbReference type="PROSITE" id="PS51649"/>
    </source>
</evidence>
<reference evidence="7" key="1">
    <citation type="submission" date="2023-04" db="EMBL/GenBank/DDBJ databases">
        <authorList>
            <person name="Vijverberg K."/>
            <person name="Xiong W."/>
            <person name="Schranz E."/>
        </authorList>
    </citation>
    <scope>NUCLEOTIDE SEQUENCE</scope>
</reference>
<dbReference type="InterPro" id="IPR011333">
    <property type="entry name" value="SKP1/BTB/POZ_sf"/>
</dbReference>
<feature type="domain" description="NPH3" evidence="6">
    <location>
        <begin position="181"/>
        <end position="463"/>
    </location>
</feature>
<keyword evidence="2" id="KW-0833">Ubl conjugation pathway</keyword>
<name>A0AA35ZTF6_LACSI</name>
<accession>A0AA35ZTF6</accession>
<dbReference type="Proteomes" id="UP001177003">
    <property type="component" value="Chromosome 8"/>
</dbReference>
<evidence type="ECO:0000256" key="3">
    <source>
        <dbReference type="PROSITE-ProRule" id="PRU00982"/>
    </source>
</evidence>
<organism evidence="7 8">
    <name type="scientific">Lactuca saligna</name>
    <name type="common">Willowleaf lettuce</name>
    <dbReference type="NCBI Taxonomy" id="75948"/>
    <lineage>
        <taxon>Eukaryota</taxon>
        <taxon>Viridiplantae</taxon>
        <taxon>Streptophyta</taxon>
        <taxon>Embryophyta</taxon>
        <taxon>Tracheophyta</taxon>
        <taxon>Spermatophyta</taxon>
        <taxon>Magnoliopsida</taxon>
        <taxon>eudicotyledons</taxon>
        <taxon>Gunneridae</taxon>
        <taxon>Pentapetalae</taxon>
        <taxon>asterids</taxon>
        <taxon>campanulids</taxon>
        <taxon>Asterales</taxon>
        <taxon>Asteraceae</taxon>
        <taxon>Cichorioideae</taxon>
        <taxon>Cichorieae</taxon>
        <taxon>Lactucinae</taxon>
        <taxon>Lactuca</taxon>
    </lineage>
</organism>
<evidence type="ECO:0000313" key="7">
    <source>
        <dbReference type="EMBL" id="CAI9298574.1"/>
    </source>
</evidence>